<dbReference type="AlphaFoldDB" id="A0AAD0NM91"/>
<protein>
    <recommendedName>
        <fullName evidence="1">NAD(P)-binding domain-containing protein</fullName>
    </recommendedName>
</protein>
<dbReference type="Gene3D" id="3.90.25.10">
    <property type="entry name" value="UDP-galactose 4-epimerase, domain 1"/>
    <property type="match status" value="1"/>
</dbReference>
<proteinExistence type="predicted"/>
<name>A0AAD0NM91_9ACTN</name>
<dbReference type="Gene3D" id="3.40.50.720">
    <property type="entry name" value="NAD(P)-binding Rossmann-like Domain"/>
    <property type="match status" value="1"/>
</dbReference>
<dbReference type="EMBL" id="CP015453">
    <property type="protein sequence ID" value="AWH94512.1"/>
    <property type="molecule type" value="Genomic_DNA"/>
</dbReference>
<dbReference type="InterPro" id="IPR052718">
    <property type="entry name" value="NmrA-type_oxidoreductase"/>
</dbReference>
<organism evidence="2 3">
    <name type="scientific">Dietzia psychralcaliphila</name>
    <dbReference type="NCBI Taxonomy" id="139021"/>
    <lineage>
        <taxon>Bacteria</taxon>
        <taxon>Bacillati</taxon>
        <taxon>Actinomycetota</taxon>
        <taxon>Actinomycetes</taxon>
        <taxon>Mycobacteriales</taxon>
        <taxon>Dietziaceae</taxon>
        <taxon>Dietzia</taxon>
    </lineage>
</organism>
<dbReference type="RefSeq" id="WP_107748036.1">
    <property type="nucleotide sequence ID" value="NZ_CP015453.1"/>
</dbReference>
<accession>A0AAD0NM91</accession>
<dbReference type="Pfam" id="PF13460">
    <property type="entry name" value="NAD_binding_10"/>
    <property type="match status" value="1"/>
</dbReference>
<reference evidence="2 3" key="1">
    <citation type="submission" date="2016-04" db="EMBL/GenBank/DDBJ databases">
        <title>Complete genome sequence of the haloalkaliphilic hydrocarbon-degrading bacterium Dietzia psychralcaliphila ILA-1T, isolated from a drain of a fish product-processing plant.</title>
        <authorList>
            <person name="Zhao J."/>
            <person name="Hu B."/>
            <person name="Geng S."/>
            <person name="Nie Y."/>
            <person name="Tang Y."/>
        </authorList>
    </citation>
    <scope>NUCLEOTIDE SEQUENCE [LARGE SCALE GENOMIC DNA]</scope>
    <source>
        <strain evidence="2 3">ILA-1</strain>
    </source>
</reference>
<dbReference type="PANTHER" id="PTHR47129">
    <property type="entry name" value="QUINONE OXIDOREDUCTASE 2"/>
    <property type="match status" value="1"/>
</dbReference>
<gene>
    <name evidence="2" type="ORF">A6048_02190</name>
</gene>
<dbReference type="PANTHER" id="PTHR47129:SF1">
    <property type="entry name" value="NMRA-LIKE DOMAIN-CONTAINING PROTEIN"/>
    <property type="match status" value="1"/>
</dbReference>
<dbReference type="InterPro" id="IPR016040">
    <property type="entry name" value="NAD(P)-bd_dom"/>
</dbReference>
<sequence length="281" mass="30183">MTAQPIIAVTGATGALGGSVARRLAERGLSQRLIVRNAERAPSLPGADVAEASYEDGEALVDALRGIETVFFVSGHEAADRESVHRSAVDAFRAAGVRRVVYTSFLGASPEASFTYARTHHATEEMIRGAGFQFVFLRPSFYLDYVADWADAEGVIRGPAGDGRIAWVAREDLAEAAAVVLSSGGHDGRTYDLTGDELLTMEGTAARLTEATGTAYRFQNESIDQAYASRRQDFPGTPEWELDGWVGTYLAIARGEMAVATRSVEELTGHAPQSIADFYGR</sequence>
<evidence type="ECO:0000313" key="2">
    <source>
        <dbReference type="EMBL" id="AWH94512.1"/>
    </source>
</evidence>
<dbReference type="CDD" id="cd05269">
    <property type="entry name" value="TMR_SDR_a"/>
    <property type="match status" value="1"/>
</dbReference>
<dbReference type="Proteomes" id="UP000244903">
    <property type="component" value="Chromosome"/>
</dbReference>
<dbReference type="SUPFAM" id="SSF51735">
    <property type="entry name" value="NAD(P)-binding Rossmann-fold domains"/>
    <property type="match status" value="1"/>
</dbReference>
<dbReference type="KEGG" id="dpc:A6048_02190"/>
<keyword evidence="3" id="KW-1185">Reference proteome</keyword>
<dbReference type="InterPro" id="IPR036291">
    <property type="entry name" value="NAD(P)-bd_dom_sf"/>
</dbReference>
<feature type="domain" description="NAD(P)-binding" evidence="1">
    <location>
        <begin position="11"/>
        <end position="181"/>
    </location>
</feature>
<evidence type="ECO:0000259" key="1">
    <source>
        <dbReference type="Pfam" id="PF13460"/>
    </source>
</evidence>
<evidence type="ECO:0000313" key="3">
    <source>
        <dbReference type="Proteomes" id="UP000244903"/>
    </source>
</evidence>